<reference evidence="2 3" key="1">
    <citation type="journal article" date="2023" name="G3 (Bethesda)">
        <title>A chromosome-length genome assembly and annotation of blackberry (Rubus argutus, cv. 'Hillquist').</title>
        <authorList>
            <person name="Bruna T."/>
            <person name="Aryal R."/>
            <person name="Dudchenko O."/>
            <person name="Sargent D.J."/>
            <person name="Mead D."/>
            <person name="Buti M."/>
            <person name="Cavallini A."/>
            <person name="Hytonen T."/>
            <person name="Andres J."/>
            <person name="Pham M."/>
            <person name="Weisz D."/>
            <person name="Mascagni F."/>
            <person name="Usai G."/>
            <person name="Natali L."/>
            <person name="Bassil N."/>
            <person name="Fernandez G.E."/>
            <person name="Lomsadze A."/>
            <person name="Armour M."/>
            <person name="Olukolu B."/>
            <person name="Poorten T."/>
            <person name="Britton C."/>
            <person name="Davik J."/>
            <person name="Ashrafi H."/>
            <person name="Aiden E.L."/>
            <person name="Borodovsky M."/>
            <person name="Worthington M."/>
        </authorList>
    </citation>
    <scope>NUCLEOTIDE SEQUENCE [LARGE SCALE GENOMIC DNA]</scope>
    <source>
        <strain evidence="2">PI 553951</strain>
    </source>
</reference>
<feature type="region of interest" description="Disordered" evidence="1">
    <location>
        <begin position="50"/>
        <end position="91"/>
    </location>
</feature>
<evidence type="ECO:0000256" key="1">
    <source>
        <dbReference type="SAM" id="MobiDB-lite"/>
    </source>
</evidence>
<feature type="compositionally biased region" description="Low complexity" evidence="1">
    <location>
        <begin position="79"/>
        <end position="88"/>
    </location>
</feature>
<dbReference type="EMBL" id="JBEDUW010000007">
    <property type="protein sequence ID" value="KAK9913833.1"/>
    <property type="molecule type" value="Genomic_DNA"/>
</dbReference>
<evidence type="ECO:0000313" key="3">
    <source>
        <dbReference type="Proteomes" id="UP001457282"/>
    </source>
</evidence>
<dbReference type="PANTHER" id="PTHR33257:SF4">
    <property type="entry name" value="EXPRESSED PROTEIN"/>
    <property type="match status" value="1"/>
</dbReference>
<dbReference type="AlphaFoldDB" id="A0AAW1W2R7"/>
<proteinExistence type="predicted"/>
<keyword evidence="3" id="KW-1185">Reference proteome</keyword>
<gene>
    <name evidence="2" type="ORF">M0R45_037639</name>
</gene>
<dbReference type="PANTHER" id="PTHR33257">
    <property type="entry name" value="OS05G0165500 PROTEIN"/>
    <property type="match status" value="1"/>
</dbReference>
<sequence>MMKNNDDHKNNFFTSNKLVSKETSVTNSSCRVYYGAASGAVPFMWESQPGTPKHTLSETSLPPLTPPPSYSVNATPKHSSSSTMQRSGSRAKALLDSIFPRALKSRKASRNTSPSSSVSWSSSSSSSWSSSSSKGTQKRYSVSRMPFGYDDEEDEDEDLRRSGSPTSTLCFGIKGRGSDYFRGSNSVRKIKSVFLSIASHGQSRRGGTA</sequence>
<feature type="compositionally biased region" description="Low complexity" evidence="1">
    <location>
        <begin position="113"/>
        <end position="133"/>
    </location>
</feature>
<feature type="region of interest" description="Disordered" evidence="1">
    <location>
        <begin position="104"/>
        <end position="168"/>
    </location>
</feature>
<evidence type="ECO:0000313" key="2">
    <source>
        <dbReference type="EMBL" id="KAK9913833.1"/>
    </source>
</evidence>
<dbReference type="Proteomes" id="UP001457282">
    <property type="component" value="Unassembled WGS sequence"/>
</dbReference>
<protein>
    <submittedName>
        <fullName evidence="2">Uncharacterized protein</fullName>
    </submittedName>
</protein>
<comment type="caution">
    <text evidence="2">The sequence shown here is derived from an EMBL/GenBank/DDBJ whole genome shotgun (WGS) entry which is preliminary data.</text>
</comment>
<organism evidence="2 3">
    <name type="scientific">Rubus argutus</name>
    <name type="common">Southern blackberry</name>
    <dbReference type="NCBI Taxonomy" id="59490"/>
    <lineage>
        <taxon>Eukaryota</taxon>
        <taxon>Viridiplantae</taxon>
        <taxon>Streptophyta</taxon>
        <taxon>Embryophyta</taxon>
        <taxon>Tracheophyta</taxon>
        <taxon>Spermatophyta</taxon>
        <taxon>Magnoliopsida</taxon>
        <taxon>eudicotyledons</taxon>
        <taxon>Gunneridae</taxon>
        <taxon>Pentapetalae</taxon>
        <taxon>rosids</taxon>
        <taxon>fabids</taxon>
        <taxon>Rosales</taxon>
        <taxon>Rosaceae</taxon>
        <taxon>Rosoideae</taxon>
        <taxon>Rosoideae incertae sedis</taxon>
        <taxon>Rubus</taxon>
    </lineage>
</organism>
<accession>A0AAW1W2R7</accession>
<name>A0AAW1W2R7_RUBAR</name>